<name>A0A501WCH6_9BACT</name>
<keyword evidence="4" id="KW-1185">Reference proteome</keyword>
<evidence type="ECO:0000313" key="4">
    <source>
        <dbReference type="Proteomes" id="UP000316727"/>
    </source>
</evidence>
<evidence type="ECO:0000256" key="1">
    <source>
        <dbReference type="SAM" id="MobiDB-lite"/>
    </source>
</evidence>
<accession>A0A501WCH6</accession>
<proteinExistence type="predicted"/>
<feature type="region of interest" description="Disordered" evidence="1">
    <location>
        <begin position="30"/>
        <end position="65"/>
    </location>
</feature>
<keyword evidence="2" id="KW-0732">Signal</keyword>
<protein>
    <submittedName>
        <fullName evidence="3">Uncharacterized protein</fullName>
    </submittedName>
</protein>
<feature type="compositionally biased region" description="Gly residues" evidence="1">
    <location>
        <begin position="41"/>
        <end position="64"/>
    </location>
</feature>
<dbReference type="EMBL" id="VFRQ01000001">
    <property type="protein sequence ID" value="TPE46195.1"/>
    <property type="molecule type" value="Genomic_DNA"/>
</dbReference>
<dbReference type="OrthoDB" id="1426398at2"/>
<dbReference type="Proteomes" id="UP000316727">
    <property type="component" value="Unassembled WGS sequence"/>
</dbReference>
<dbReference type="RefSeq" id="WP_140618989.1">
    <property type="nucleotide sequence ID" value="NZ_VFRQ01000001.1"/>
</dbReference>
<gene>
    <name evidence="3" type="ORF">FJM65_02290</name>
</gene>
<sequence length="380" mass="39827">MKTTKSILIAGILLAGMNFFTSCEDENFAPDTFQASSGQDAQGGGKGPGGGGSGGNGGGGGGTESTGNNLSFPVIWSEGVPLVLRPALNGVQLGGDWWYVWGENPIDPSSPIYSCNPDISDPCYPAGTPDVYKAYLQKDAANQWQASNFNATDVINVDAIDWGDNLESSDWSVTSKVRTEVVLYENLVTPVTEYAMRHVSGWGIDEVHGLQVELDGDVVYGPGTQATVFSPLARLTIQQLTSTTPSLTWDASVHAWTGDVSAPLFNKAVYEAADGPGYYNGEVNVKGKVIYGYTWDVKKLGMGPGTYRITFSFDQTGGGANLNTFFDSGTTIMLPVEEVVAAEEPGGGGTAVVDATNNLTFIDVNITAAGGGKGGGKKAK</sequence>
<comment type="caution">
    <text evidence="3">The sequence shown here is derived from an EMBL/GenBank/DDBJ whole genome shotgun (WGS) entry which is preliminary data.</text>
</comment>
<dbReference type="PROSITE" id="PS51257">
    <property type="entry name" value="PROKAR_LIPOPROTEIN"/>
    <property type="match status" value="1"/>
</dbReference>
<dbReference type="AlphaFoldDB" id="A0A501WCH6"/>
<organism evidence="3 4">
    <name type="scientific">Pontibacter mangrovi</name>
    <dbReference type="NCBI Taxonomy" id="2589816"/>
    <lineage>
        <taxon>Bacteria</taxon>
        <taxon>Pseudomonadati</taxon>
        <taxon>Bacteroidota</taxon>
        <taxon>Cytophagia</taxon>
        <taxon>Cytophagales</taxon>
        <taxon>Hymenobacteraceae</taxon>
        <taxon>Pontibacter</taxon>
    </lineage>
</organism>
<reference evidence="3 4" key="1">
    <citation type="submission" date="2019-06" db="EMBL/GenBank/DDBJ databases">
        <title>A novel bacterium of genus Pontibacter, isolated from marine sediment.</title>
        <authorList>
            <person name="Huang H."/>
            <person name="Mo K."/>
            <person name="Hu Y."/>
        </authorList>
    </citation>
    <scope>NUCLEOTIDE SEQUENCE [LARGE SCALE GENOMIC DNA]</scope>
    <source>
        <strain evidence="3 4">HB172049</strain>
    </source>
</reference>
<feature type="chain" id="PRO_5021373920" evidence="2">
    <location>
        <begin position="24"/>
        <end position="380"/>
    </location>
</feature>
<evidence type="ECO:0000313" key="3">
    <source>
        <dbReference type="EMBL" id="TPE46195.1"/>
    </source>
</evidence>
<evidence type="ECO:0000256" key="2">
    <source>
        <dbReference type="SAM" id="SignalP"/>
    </source>
</evidence>
<feature type="signal peptide" evidence="2">
    <location>
        <begin position="1"/>
        <end position="23"/>
    </location>
</feature>